<dbReference type="EMBL" id="UPSH01000001">
    <property type="protein sequence ID" value="VBB18605.1"/>
    <property type="molecule type" value="Genomic_DNA"/>
</dbReference>
<evidence type="ECO:0000313" key="2">
    <source>
        <dbReference type="EMBL" id="VBB18605.1"/>
    </source>
</evidence>
<sequence>METQPKNKTSTPARSDQKGSKKSSDRSASVQASAIDTVSDDLVPILALVDEFVSFEGEAKYGNSYLIPFELSNKQRSVVHEHIKQRGCTSESVNLRGSANKKIMIHRSSEMNKPDTKQSETVSSERSVVSDGSGEVAKSGPLPSSEEIDVFANFVGAHFPCPFPEYVEYYIELFDRLYNTREMWELFQRERKVFAIKKEISDTMRKICAHMTSNADYQRLMNTQFKGPGDKMKKDVYNNSSIGKYFFSIDIRSANFTVLRKQCPSIFTSETGELLDWHDFVKLFTKSEFIARSKYFREICFGNTGFIGKAGTLQEIFMHGVHEKIMAWADENKIDFTPRMKAGDENVYELKDHEAFEAKIDSLRGAIGVDTMKHLHIRVFRVDQIETKQFFLKTFTYNTDWYDSEGNLKDVDSRSLKSKIEFKRVPKYFLPQVIRWFNKEKIHPYDLVFIHEGILAEYKATIFD</sequence>
<reference evidence="2 3" key="1">
    <citation type="submission" date="2018-10" db="EMBL/GenBank/DDBJ databases">
        <authorList>
            <consortium name="IHU Genomes"/>
        </authorList>
    </citation>
    <scope>NUCLEOTIDE SEQUENCE [LARGE SCALE GENOMIC DNA]</scope>
    <source>
        <strain evidence="2 3">A1</strain>
    </source>
</reference>
<feature type="compositionally biased region" description="Polar residues" evidence="1">
    <location>
        <begin position="1"/>
        <end position="14"/>
    </location>
</feature>
<evidence type="ECO:0000256" key="1">
    <source>
        <dbReference type="SAM" id="MobiDB-lite"/>
    </source>
</evidence>
<gene>
    <name evidence="2" type="ORF">YASMINEVIRUS_1068</name>
</gene>
<evidence type="ECO:0008006" key="4">
    <source>
        <dbReference type="Google" id="ProtNLM"/>
    </source>
</evidence>
<feature type="compositionally biased region" description="Basic and acidic residues" evidence="1">
    <location>
        <begin position="15"/>
        <end position="25"/>
    </location>
</feature>
<feature type="region of interest" description="Disordered" evidence="1">
    <location>
        <begin position="1"/>
        <end position="33"/>
    </location>
</feature>
<organism evidence="2 3">
    <name type="scientific">Yasminevirus sp. GU-2018</name>
    <dbReference type="NCBI Taxonomy" id="2420051"/>
    <lineage>
        <taxon>Viruses</taxon>
        <taxon>Varidnaviria</taxon>
        <taxon>Bamfordvirae</taxon>
        <taxon>Nucleocytoviricota</taxon>
        <taxon>Megaviricetes</taxon>
        <taxon>Imitervirales</taxon>
        <taxon>Mimiviridae</taxon>
        <taxon>Klosneuvirinae</taxon>
        <taxon>Yasminevirus</taxon>
        <taxon>Yasminevirus saudimassiliense</taxon>
    </lineage>
</organism>
<proteinExistence type="predicted"/>
<feature type="region of interest" description="Disordered" evidence="1">
    <location>
        <begin position="109"/>
        <end position="142"/>
    </location>
</feature>
<accession>A0A5K0UA47</accession>
<feature type="compositionally biased region" description="Basic and acidic residues" evidence="1">
    <location>
        <begin position="109"/>
        <end position="118"/>
    </location>
</feature>
<protein>
    <recommendedName>
        <fullName evidence="4">R3H domain-containing protein</fullName>
    </recommendedName>
</protein>
<comment type="caution">
    <text evidence="2">The sequence shown here is derived from an EMBL/GenBank/DDBJ whole genome shotgun (WGS) entry which is preliminary data.</text>
</comment>
<name>A0A5K0UA47_9VIRU</name>
<keyword evidence="3" id="KW-1185">Reference proteome</keyword>
<dbReference type="Proteomes" id="UP000594342">
    <property type="component" value="Unassembled WGS sequence"/>
</dbReference>
<evidence type="ECO:0000313" key="3">
    <source>
        <dbReference type="Proteomes" id="UP000594342"/>
    </source>
</evidence>
<feature type="compositionally biased region" description="Low complexity" evidence="1">
    <location>
        <begin position="119"/>
        <end position="130"/>
    </location>
</feature>